<proteinExistence type="predicted"/>
<evidence type="ECO:0000313" key="2">
    <source>
        <dbReference type="Proteomes" id="UP000499080"/>
    </source>
</evidence>
<comment type="caution">
    <text evidence="1">The sequence shown here is derived from an EMBL/GenBank/DDBJ whole genome shotgun (WGS) entry which is preliminary data.</text>
</comment>
<name>A0A4Y2D1C7_ARAVE</name>
<gene>
    <name evidence="1" type="ORF">AVEN_263371_1</name>
</gene>
<dbReference type="EMBL" id="BGPR01000286">
    <property type="protein sequence ID" value="GBM10463.1"/>
    <property type="molecule type" value="Genomic_DNA"/>
</dbReference>
<evidence type="ECO:0000313" key="1">
    <source>
        <dbReference type="EMBL" id="GBM10463.1"/>
    </source>
</evidence>
<accession>A0A4Y2D1C7</accession>
<reference evidence="1 2" key="1">
    <citation type="journal article" date="2019" name="Sci. Rep.">
        <title>Orb-weaving spider Araneus ventricosus genome elucidates the spidroin gene catalogue.</title>
        <authorList>
            <person name="Kono N."/>
            <person name="Nakamura H."/>
            <person name="Ohtoshi R."/>
            <person name="Moran D.A.P."/>
            <person name="Shinohara A."/>
            <person name="Yoshida Y."/>
            <person name="Fujiwara M."/>
            <person name="Mori M."/>
            <person name="Tomita M."/>
            <person name="Arakawa K."/>
        </authorList>
    </citation>
    <scope>NUCLEOTIDE SEQUENCE [LARGE SCALE GENOMIC DNA]</scope>
</reference>
<dbReference type="Proteomes" id="UP000499080">
    <property type="component" value="Unassembled WGS sequence"/>
</dbReference>
<organism evidence="1 2">
    <name type="scientific">Araneus ventricosus</name>
    <name type="common">Orbweaver spider</name>
    <name type="synonym">Epeira ventricosa</name>
    <dbReference type="NCBI Taxonomy" id="182803"/>
    <lineage>
        <taxon>Eukaryota</taxon>
        <taxon>Metazoa</taxon>
        <taxon>Ecdysozoa</taxon>
        <taxon>Arthropoda</taxon>
        <taxon>Chelicerata</taxon>
        <taxon>Arachnida</taxon>
        <taxon>Araneae</taxon>
        <taxon>Araneomorphae</taxon>
        <taxon>Entelegynae</taxon>
        <taxon>Araneoidea</taxon>
        <taxon>Araneidae</taxon>
        <taxon>Araneus</taxon>
    </lineage>
</organism>
<protein>
    <submittedName>
        <fullName evidence="1">Uncharacterized protein</fullName>
    </submittedName>
</protein>
<dbReference type="AlphaFoldDB" id="A0A4Y2D1C7"/>
<sequence>MLSKCASELFMFSFSEEGISFSHPKRISQGNHSVPPNHISTGVRPVTDLPYSVLGPFQALQILHLHHFFHVGTKSVPLKLLPGLSYSFYDSKMSSTFIVTSLSQNSLNSALQEN</sequence>
<keyword evidence="2" id="KW-1185">Reference proteome</keyword>